<dbReference type="PANTHER" id="PTHR40278:SF2">
    <property type="entry name" value="TYPE IV PILUS INNER MEMBRANE COMPONENT PILN"/>
    <property type="match status" value="1"/>
</dbReference>
<protein>
    <submittedName>
        <fullName evidence="3">Tfp pilus assembly protein PilN</fullName>
    </submittedName>
</protein>
<evidence type="ECO:0000313" key="3">
    <source>
        <dbReference type="EMBL" id="KTD16422.1"/>
    </source>
</evidence>
<accession>A0A0W0V966</accession>
<dbReference type="OrthoDB" id="5296173at2"/>
<keyword evidence="4" id="KW-1185">Reference proteome</keyword>
<dbReference type="Pfam" id="PF05137">
    <property type="entry name" value="PilN"/>
    <property type="match status" value="1"/>
</dbReference>
<comment type="caution">
    <text evidence="3">The sequence shown here is derived from an EMBL/GenBank/DDBJ whole genome shotgun (WGS) entry which is preliminary data.</text>
</comment>
<keyword evidence="2" id="KW-0472">Membrane</keyword>
<dbReference type="InterPro" id="IPR007813">
    <property type="entry name" value="PilN"/>
</dbReference>
<name>A0A0W0V966_9GAMM</name>
<dbReference type="RefSeq" id="WP_058470277.1">
    <property type="nucleotide sequence ID" value="NZ_CAAAIC010000004.1"/>
</dbReference>
<keyword evidence="1" id="KW-0175">Coiled coil</keyword>
<keyword evidence="2" id="KW-0812">Transmembrane</keyword>
<feature type="transmembrane region" description="Helical" evidence="2">
    <location>
        <begin position="21"/>
        <end position="43"/>
    </location>
</feature>
<dbReference type="PATRIC" id="fig|456.5.peg.772"/>
<evidence type="ECO:0000313" key="4">
    <source>
        <dbReference type="Proteomes" id="UP000055035"/>
    </source>
</evidence>
<dbReference type="AlphaFoldDB" id="A0A0W0V966"/>
<dbReference type="EMBL" id="LNYJ01000011">
    <property type="protein sequence ID" value="KTD16422.1"/>
    <property type="molecule type" value="Genomic_DNA"/>
</dbReference>
<feature type="coiled-coil region" evidence="1">
    <location>
        <begin position="47"/>
        <end position="74"/>
    </location>
</feature>
<organism evidence="3 4">
    <name type="scientific">Legionella jordanis</name>
    <dbReference type="NCBI Taxonomy" id="456"/>
    <lineage>
        <taxon>Bacteria</taxon>
        <taxon>Pseudomonadati</taxon>
        <taxon>Pseudomonadota</taxon>
        <taxon>Gammaproteobacteria</taxon>
        <taxon>Legionellales</taxon>
        <taxon>Legionellaceae</taxon>
        <taxon>Legionella</taxon>
    </lineage>
</organism>
<evidence type="ECO:0000256" key="1">
    <source>
        <dbReference type="SAM" id="Coils"/>
    </source>
</evidence>
<reference evidence="3 4" key="1">
    <citation type="submission" date="2015-11" db="EMBL/GenBank/DDBJ databases">
        <title>Genomic analysis of 38 Legionella species identifies large and diverse effector repertoires.</title>
        <authorList>
            <person name="Burstein D."/>
            <person name="Amaro F."/>
            <person name="Zusman T."/>
            <person name="Lifshitz Z."/>
            <person name="Cohen O."/>
            <person name="Gilbert J.A."/>
            <person name="Pupko T."/>
            <person name="Shuman H.A."/>
            <person name="Segal G."/>
        </authorList>
    </citation>
    <scope>NUCLEOTIDE SEQUENCE [LARGE SCALE GENOMIC DNA]</scope>
    <source>
        <strain evidence="3 4">BL-540</strain>
    </source>
</reference>
<dbReference type="STRING" id="456.Ljor_0728"/>
<gene>
    <name evidence="3" type="primary">pilN</name>
    <name evidence="3" type="ORF">Ljor_0728</name>
</gene>
<dbReference type="Proteomes" id="UP000055035">
    <property type="component" value="Unassembled WGS sequence"/>
</dbReference>
<sequence>MNDINFLPWRNTIRAERRTRFILLLVFSLLSSISLIGFFKSYYSFAITRQLKRNAQLESEIKQCELKLKGNQEVYQKHASVMRFFERIKQFRRHCILAVHLLEELCTILPQQVRLKKISGKNQLILLQGQTKSQHELGILIRLMEKNHWLSQPRLLEMRKMEFHGKNVAQFKLSLMLKADAIG</sequence>
<proteinExistence type="predicted"/>
<evidence type="ECO:0000256" key="2">
    <source>
        <dbReference type="SAM" id="Phobius"/>
    </source>
</evidence>
<dbReference type="InterPro" id="IPR052534">
    <property type="entry name" value="Extracell_DNA_Util/SecSys_Comp"/>
</dbReference>
<dbReference type="GO" id="GO:0043683">
    <property type="term" value="P:type IV pilus assembly"/>
    <property type="evidence" value="ECO:0007669"/>
    <property type="project" value="TreeGrafter"/>
</dbReference>
<dbReference type="GO" id="GO:0043107">
    <property type="term" value="P:type IV pilus-dependent motility"/>
    <property type="evidence" value="ECO:0007669"/>
    <property type="project" value="TreeGrafter"/>
</dbReference>
<keyword evidence="2" id="KW-1133">Transmembrane helix</keyword>
<dbReference type="PANTHER" id="PTHR40278">
    <property type="entry name" value="DNA UTILIZATION PROTEIN HOFN"/>
    <property type="match status" value="1"/>
</dbReference>